<dbReference type="InterPro" id="IPR036680">
    <property type="entry name" value="SPOR-like_sf"/>
</dbReference>
<dbReference type="HOGENOM" id="CLU_1106129_0_0_10"/>
<proteinExistence type="predicted"/>
<feature type="region of interest" description="Disordered" evidence="1">
    <location>
        <begin position="1"/>
        <end position="101"/>
    </location>
</feature>
<protein>
    <submittedName>
        <fullName evidence="4">Sporulation domain-containing protein</fullName>
    </submittedName>
</protein>
<dbReference type="KEGG" id="mtt:Ftrac_0326"/>
<feature type="domain" description="SPOR" evidence="3">
    <location>
        <begin position="173"/>
        <end position="251"/>
    </location>
</feature>
<dbReference type="Pfam" id="PF05036">
    <property type="entry name" value="SPOR"/>
    <property type="match status" value="1"/>
</dbReference>
<dbReference type="RefSeq" id="WP_013452486.1">
    <property type="nucleotide sequence ID" value="NC_014759.1"/>
</dbReference>
<dbReference type="STRING" id="643867.Ftrac_0326"/>
<feature type="compositionally biased region" description="Acidic residues" evidence="1">
    <location>
        <begin position="67"/>
        <end position="91"/>
    </location>
</feature>
<feature type="compositionally biased region" description="Acidic residues" evidence="1">
    <location>
        <begin position="21"/>
        <end position="61"/>
    </location>
</feature>
<feature type="compositionally biased region" description="Basic and acidic residues" evidence="1">
    <location>
        <begin position="1"/>
        <end position="20"/>
    </location>
</feature>
<sequence length="251" mass="28224">MAKKDKKDEEYKDENLHNEPEQDDEDFGLPDLDDDSDSSDSDEESSSSTEDSEQDSTETSDELFTIDQDDEYDPNPFGDDDKEGDELDEEPASTYTPPKKQSAAPIIITLSIIVIIACALVYYFFLREPEKEPVAQEPVKDTTSYVVEKPVEPEPEVIEPEPEPTEGVVNTLNSRTGRSYVVVGSFFDEDLAKDYADKLTKDGTNAYIIPPFGKSKFNRVAIEETESFAQASTRATELSGQFKEQPWPLKY</sequence>
<keyword evidence="2" id="KW-0472">Membrane</keyword>
<evidence type="ECO:0000256" key="1">
    <source>
        <dbReference type="SAM" id="MobiDB-lite"/>
    </source>
</evidence>
<reference evidence="4 5" key="1">
    <citation type="journal article" date="2011" name="Stand. Genomic Sci.">
        <title>Complete genome sequence of Marivirga tractuosa type strain (H-43).</title>
        <authorList>
            <person name="Pagani I."/>
            <person name="Chertkov O."/>
            <person name="Lapidus A."/>
            <person name="Lucas S."/>
            <person name="Del Rio T.G."/>
            <person name="Tice H."/>
            <person name="Copeland A."/>
            <person name="Cheng J.F."/>
            <person name="Nolan M."/>
            <person name="Saunders E."/>
            <person name="Pitluck S."/>
            <person name="Held B."/>
            <person name="Goodwin L."/>
            <person name="Liolios K."/>
            <person name="Ovchinikova G."/>
            <person name="Ivanova N."/>
            <person name="Mavromatis K."/>
            <person name="Pati A."/>
            <person name="Chen A."/>
            <person name="Palaniappan K."/>
            <person name="Land M."/>
            <person name="Hauser L."/>
            <person name="Jeffries C.D."/>
            <person name="Detter J.C."/>
            <person name="Han C."/>
            <person name="Tapia R."/>
            <person name="Ngatchou-Djao O.D."/>
            <person name="Rohde M."/>
            <person name="Goker M."/>
            <person name="Spring S."/>
            <person name="Sikorski J."/>
            <person name="Woyke T."/>
            <person name="Bristow J."/>
            <person name="Eisen J.A."/>
            <person name="Markowitz V."/>
            <person name="Hugenholtz P."/>
            <person name="Klenk H.P."/>
            <person name="Kyrpides N.C."/>
        </authorList>
    </citation>
    <scope>NUCLEOTIDE SEQUENCE [LARGE SCALE GENOMIC DNA]</scope>
    <source>
        <strain evidence="5">ATCC 23168 / DSM 4126 / NBRC 15989 / NCIMB 1408 / VKM B-1430 / H-43</strain>
    </source>
</reference>
<evidence type="ECO:0000313" key="4">
    <source>
        <dbReference type="EMBL" id="ADR20335.1"/>
    </source>
</evidence>
<keyword evidence="2" id="KW-1133">Transmembrane helix</keyword>
<dbReference type="eggNOG" id="COG3087">
    <property type="taxonomic scope" value="Bacteria"/>
</dbReference>
<evidence type="ECO:0000259" key="3">
    <source>
        <dbReference type="PROSITE" id="PS51724"/>
    </source>
</evidence>
<dbReference type="Proteomes" id="UP000008720">
    <property type="component" value="Chromosome"/>
</dbReference>
<evidence type="ECO:0000313" key="5">
    <source>
        <dbReference type="Proteomes" id="UP000008720"/>
    </source>
</evidence>
<dbReference type="GO" id="GO:0042834">
    <property type="term" value="F:peptidoglycan binding"/>
    <property type="evidence" value="ECO:0007669"/>
    <property type="project" value="InterPro"/>
</dbReference>
<dbReference type="AlphaFoldDB" id="E4TMN7"/>
<evidence type="ECO:0000256" key="2">
    <source>
        <dbReference type="SAM" id="Phobius"/>
    </source>
</evidence>
<dbReference type="OrthoDB" id="982063at2"/>
<feature type="transmembrane region" description="Helical" evidence="2">
    <location>
        <begin position="103"/>
        <end position="125"/>
    </location>
</feature>
<dbReference type="EMBL" id="CP002349">
    <property type="protein sequence ID" value="ADR20335.1"/>
    <property type="molecule type" value="Genomic_DNA"/>
</dbReference>
<dbReference type="PROSITE" id="PS51724">
    <property type="entry name" value="SPOR"/>
    <property type="match status" value="1"/>
</dbReference>
<dbReference type="InterPro" id="IPR007730">
    <property type="entry name" value="SPOR-like_dom"/>
</dbReference>
<organism evidence="4 5">
    <name type="scientific">Marivirga tractuosa (strain ATCC 23168 / DSM 4126 / NBRC 15989 / NCIMB 1408 / VKM B-1430 / H-43)</name>
    <name type="common">Microscilla tractuosa</name>
    <name type="synonym">Flexibacter tractuosus</name>
    <dbReference type="NCBI Taxonomy" id="643867"/>
    <lineage>
        <taxon>Bacteria</taxon>
        <taxon>Pseudomonadati</taxon>
        <taxon>Bacteroidota</taxon>
        <taxon>Cytophagia</taxon>
        <taxon>Cytophagales</taxon>
        <taxon>Marivirgaceae</taxon>
        <taxon>Marivirga</taxon>
    </lineage>
</organism>
<accession>E4TMN7</accession>
<dbReference type="Gene3D" id="3.30.70.1070">
    <property type="entry name" value="Sporulation related repeat"/>
    <property type="match status" value="1"/>
</dbReference>
<name>E4TMN7_MARTH</name>
<dbReference type="SUPFAM" id="SSF110997">
    <property type="entry name" value="Sporulation related repeat"/>
    <property type="match status" value="1"/>
</dbReference>
<keyword evidence="2" id="KW-0812">Transmembrane</keyword>
<keyword evidence="5" id="KW-1185">Reference proteome</keyword>
<gene>
    <name evidence="4" type="ordered locus">Ftrac_0326</name>
</gene>